<keyword evidence="4" id="KW-0378">Hydrolase</keyword>
<feature type="domain" description="NlpC/P60" evidence="7">
    <location>
        <begin position="103"/>
        <end position="226"/>
    </location>
</feature>
<comment type="similarity">
    <text evidence="1">Belongs to the peptidase C40 family.</text>
</comment>
<protein>
    <recommendedName>
        <fullName evidence="7">NlpC/P60 domain-containing protein</fullName>
    </recommendedName>
</protein>
<evidence type="ECO:0000313" key="8">
    <source>
        <dbReference type="EMBL" id="PZP51968.1"/>
    </source>
</evidence>
<dbReference type="InterPro" id="IPR052062">
    <property type="entry name" value="Murein_DD/LD_carboxypeptidase"/>
</dbReference>
<gene>
    <name evidence="8" type="ORF">DI598_01905</name>
</gene>
<evidence type="ECO:0000313" key="9">
    <source>
        <dbReference type="Proteomes" id="UP000249645"/>
    </source>
</evidence>
<dbReference type="SUPFAM" id="SSF54001">
    <property type="entry name" value="Cysteine proteinases"/>
    <property type="match status" value="1"/>
</dbReference>
<evidence type="ECO:0000256" key="1">
    <source>
        <dbReference type="ARBA" id="ARBA00007074"/>
    </source>
</evidence>
<dbReference type="InterPro" id="IPR038765">
    <property type="entry name" value="Papain-like_cys_pep_sf"/>
</dbReference>
<dbReference type="PANTHER" id="PTHR47360">
    <property type="entry name" value="MUREIN DD-ENDOPEPTIDASE MEPS/MUREIN LD-CARBOXYPEPTIDASE"/>
    <property type="match status" value="1"/>
</dbReference>
<dbReference type="Pfam" id="PF00877">
    <property type="entry name" value="NLPC_P60"/>
    <property type="match status" value="1"/>
</dbReference>
<comment type="caution">
    <text evidence="8">The sequence shown here is derived from an EMBL/GenBank/DDBJ whole genome shotgun (WGS) entry which is preliminary data.</text>
</comment>
<feature type="chain" id="PRO_5016143116" description="NlpC/P60 domain-containing protein" evidence="6">
    <location>
        <begin position="26"/>
        <end position="235"/>
    </location>
</feature>
<name>A0A2W5F972_9SPHI</name>
<evidence type="ECO:0000256" key="3">
    <source>
        <dbReference type="ARBA" id="ARBA00022729"/>
    </source>
</evidence>
<evidence type="ECO:0000256" key="5">
    <source>
        <dbReference type="ARBA" id="ARBA00022807"/>
    </source>
</evidence>
<evidence type="ECO:0000256" key="2">
    <source>
        <dbReference type="ARBA" id="ARBA00022670"/>
    </source>
</evidence>
<dbReference type="GO" id="GO:0006508">
    <property type="term" value="P:proteolysis"/>
    <property type="evidence" value="ECO:0007669"/>
    <property type="project" value="UniProtKB-KW"/>
</dbReference>
<dbReference type="AlphaFoldDB" id="A0A2W5F972"/>
<keyword evidence="2" id="KW-0645">Protease</keyword>
<evidence type="ECO:0000256" key="4">
    <source>
        <dbReference type="ARBA" id="ARBA00022801"/>
    </source>
</evidence>
<reference evidence="8 9" key="1">
    <citation type="submission" date="2017-11" db="EMBL/GenBank/DDBJ databases">
        <title>Infants hospitalized years apart are colonized by the same room-sourced microbial strains.</title>
        <authorList>
            <person name="Brooks B."/>
            <person name="Olm M.R."/>
            <person name="Firek B.A."/>
            <person name="Baker R."/>
            <person name="Thomas B.C."/>
            <person name="Morowitz M.J."/>
            <person name="Banfield J.F."/>
        </authorList>
    </citation>
    <scope>NUCLEOTIDE SEQUENCE [LARGE SCALE GENOMIC DNA]</scope>
    <source>
        <strain evidence="8">S2_009_000_R2_76</strain>
    </source>
</reference>
<dbReference type="PROSITE" id="PS51935">
    <property type="entry name" value="NLPC_P60"/>
    <property type="match status" value="1"/>
</dbReference>
<dbReference type="InterPro" id="IPR000064">
    <property type="entry name" value="NLP_P60_dom"/>
</dbReference>
<organism evidence="8 9">
    <name type="scientific">Pseudopedobacter saltans</name>
    <dbReference type="NCBI Taxonomy" id="151895"/>
    <lineage>
        <taxon>Bacteria</taxon>
        <taxon>Pseudomonadati</taxon>
        <taxon>Bacteroidota</taxon>
        <taxon>Sphingobacteriia</taxon>
        <taxon>Sphingobacteriales</taxon>
        <taxon>Sphingobacteriaceae</taxon>
        <taxon>Pseudopedobacter</taxon>
    </lineage>
</organism>
<dbReference type="Proteomes" id="UP000249645">
    <property type="component" value="Unassembled WGS sequence"/>
</dbReference>
<evidence type="ECO:0000259" key="7">
    <source>
        <dbReference type="PROSITE" id="PS51935"/>
    </source>
</evidence>
<accession>A0A2W5F972</accession>
<keyword evidence="5" id="KW-0788">Thiol protease</keyword>
<evidence type="ECO:0000256" key="6">
    <source>
        <dbReference type="SAM" id="SignalP"/>
    </source>
</evidence>
<dbReference type="Gene3D" id="3.90.1720.10">
    <property type="entry name" value="endopeptidase domain like (from Nostoc punctiforme)"/>
    <property type="match status" value="1"/>
</dbReference>
<dbReference type="PANTHER" id="PTHR47360:SF1">
    <property type="entry name" value="ENDOPEPTIDASE NLPC-RELATED"/>
    <property type="match status" value="1"/>
</dbReference>
<sequence>MSQKFSFYILIGSIALFLTSCSALKSTNSSTARNDRPRFIDGIEVTPGMSSTQIKHLEKEVKRNEKLEARQAKVNTENNLSTESSTALQAKYCVILDVPIETMSEDGALLREVDDWWGTPYRMGGNTKKGIDCSAFSQIVLQDIYETSIPRTAQQQYDNSVHPSSDQQLQKGDLVFFGTSKNNVTHVGVYITNNKFVHASSSKGVMISDLNEKYWEKRFVGSGRYQAYSNSTTQN</sequence>
<proteinExistence type="inferred from homology"/>
<dbReference type="EMBL" id="QFOI01000016">
    <property type="protein sequence ID" value="PZP51968.1"/>
    <property type="molecule type" value="Genomic_DNA"/>
</dbReference>
<dbReference type="PROSITE" id="PS51257">
    <property type="entry name" value="PROKAR_LIPOPROTEIN"/>
    <property type="match status" value="1"/>
</dbReference>
<dbReference type="GO" id="GO:0008234">
    <property type="term" value="F:cysteine-type peptidase activity"/>
    <property type="evidence" value="ECO:0007669"/>
    <property type="project" value="UniProtKB-KW"/>
</dbReference>
<feature type="signal peptide" evidence="6">
    <location>
        <begin position="1"/>
        <end position="25"/>
    </location>
</feature>
<keyword evidence="3 6" id="KW-0732">Signal</keyword>